<protein>
    <submittedName>
        <fullName evidence="2">8248_t:CDS:1</fullName>
    </submittedName>
</protein>
<evidence type="ECO:0000313" key="2">
    <source>
        <dbReference type="EMBL" id="CAG8741824.1"/>
    </source>
</evidence>
<organism evidence="2 3">
    <name type="scientific">Ambispora leptoticha</name>
    <dbReference type="NCBI Taxonomy" id="144679"/>
    <lineage>
        <taxon>Eukaryota</taxon>
        <taxon>Fungi</taxon>
        <taxon>Fungi incertae sedis</taxon>
        <taxon>Mucoromycota</taxon>
        <taxon>Glomeromycotina</taxon>
        <taxon>Glomeromycetes</taxon>
        <taxon>Archaeosporales</taxon>
        <taxon>Ambisporaceae</taxon>
        <taxon>Ambispora</taxon>
    </lineage>
</organism>
<sequence>KNGAEVCHKCTPCAKCGKEEAYGRGPVKYENTNDNPSGRWVLAYCSAECFNGNEEPSLPKKEPREVDNCNYCGRLTEVKFGNTNTEKTFCSRDCYVAAGNQIQKGKCRIAGCSQEAYYECMDLCLPHSKPCRGGKIKPNGRVCNAAMGADEGDICEFCKDQTETYRPNPATPASQPITNSESKDNQSDSSVK</sequence>
<dbReference type="EMBL" id="CAJVPS010035690">
    <property type="protein sequence ID" value="CAG8741824.1"/>
    <property type="molecule type" value="Genomic_DNA"/>
</dbReference>
<comment type="caution">
    <text evidence="2">The sequence shown here is derived from an EMBL/GenBank/DDBJ whole genome shotgun (WGS) entry which is preliminary data.</text>
</comment>
<feature type="compositionally biased region" description="Basic and acidic residues" evidence="1">
    <location>
        <begin position="181"/>
        <end position="192"/>
    </location>
</feature>
<feature type="region of interest" description="Disordered" evidence="1">
    <location>
        <begin position="166"/>
        <end position="192"/>
    </location>
</feature>
<keyword evidence="3" id="KW-1185">Reference proteome</keyword>
<gene>
    <name evidence="2" type="ORF">ALEPTO_LOCUS12977</name>
</gene>
<dbReference type="OrthoDB" id="10590371at2759"/>
<feature type="compositionally biased region" description="Polar residues" evidence="1">
    <location>
        <begin position="171"/>
        <end position="180"/>
    </location>
</feature>
<accession>A0A9N9IMI1</accession>
<name>A0A9N9IMI1_9GLOM</name>
<evidence type="ECO:0000313" key="3">
    <source>
        <dbReference type="Proteomes" id="UP000789508"/>
    </source>
</evidence>
<evidence type="ECO:0000256" key="1">
    <source>
        <dbReference type="SAM" id="MobiDB-lite"/>
    </source>
</evidence>
<reference evidence="2" key="1">
    <citation type="submission" date="2021-06" db="EMBL/GenBank/DDBJ databases">
        <authorList>
            <person name="Kallberg Y."/>
            <person name="Tangrot J."/>
            <person name="Rosling A."/>
        </authorList>
    </citation>
    <scope>NUCLEOTIDE SEQUENCE</scope>
    <source>
        <strain evidence="2">FL130A</strain>
    </source>
</reference>
<dbReference type="Proteomes" id="UP000789508">
    <property type="component" value="Unassembled WGS sequence"/>
</dbReference>
<proteinExistence type="predicted"/>
<dbReference type="AlphaFoldDB" id="A0A9N9IMI1"/>
<feature type="non-terminal residue" evidence="2">
    <location>
        <position position="192"/>
    </location>
</feature>
<feature type="non-terminal residue" evidence="2">
    <location>
        <position position="1"/>
    </location>
</feature>